<comment type="caution">
    <text evidence="2">The sequence shown here is derived from an EMBL/GenBank/DDBJ whole genome shotgun (WGS) entry which is preliminary data.</text>
</comment>
<proteinExistence type="predicted"/>
<sequence>MNPSNCSPLLVHKMFQSLLSNPTSDSSNMSHQRLSASTTTQTLTSPPAKNSIRYIENDQNGRREKYDGYRWRLVCTWNTYECTNIAYSYQFCTKHNALRRNKELPKRKRKPLITHSSLPIMNQNNHKNVHDDDNDIEILEEYCKNPTTRRSMNSNIKAEASDFNVFSVDTLNDTDAFNTVKSEPRVSTSYPVATHNDIEYITSTTRANGLNVAELVSKNIPPLTEFEEEFIAIRLMEKFRTTCLMLDAQLFLHNEALAVVKKNYRLKMDTVAPEYFYDFLLRHPRVALHYSNWFLRCKPIPPTTGCPIDTKVWTLSMIVRGAMASDSMNDEYAE</sequence>
<dbReference type="Proteomes" id="UP000663889">
    <property type="component" value="Unassembled WGS sequence"/>
</dbReference>
<dbReference type="EMBL" id="CAJNOU010000314">
    <property type="protein sequence ID" value="CAF0955396.1"/>
    <property type="molecule type" value="Genomic_DNA"/>
</dbReference>
<evidence type="ECO:0000256" key="1">
    <source>
        <dbReference type="SAM" id="MobiDB-lite"/>
    </source>
</evidence>
<evidence type="ECO:0000313" key="3">
    <source>
        <dbReference type="EMBL" id="CAF0955396.1"/>
    </source>
</evidence>
<dbReference type="Proteomes" id="UP000663870">
    <property type="component" value="Unassembled WGS sequence"/>
</dbReference>
<evidence type="ECO:0000313" key="4">
    <source>
        <dbReference type="EMBL" id="CAF1175672.1"/>
    </source>
</evidence>
<evidence type="ECO:0000313" key="2">
    <source>
        <dbReference type="EMBL" id="CAF0822313.1"/>
    </source>
</evidence>
<dbReference type="EMBL" id="CAJOBE010000314">
    <property type="protein sequence ID" value="CAF3619754.1"/>
    <property type="molecule type" value="Genomic_DNA"/>
</dbReference>
<dbReference type="AlphaFoldDB" id="A0A813UEG9"/>
<dbReference type="Proteomes" id="UP000663854">
    <property type="component" value="Unassembled WGS sequence"/>
</dbReference>
<feature type="compositionally biased region" description="Polar residues" evidence="1">
    <location>
        <begin position="21"/>
        <end position="33"/>
    </location>
</feature>
<protein>
    <submittedName>
        <fullName evidence="2">Uncharacterized protein</fullName>
    </submittedName>
</protein>
<gene>
    <name evidence="5" type="ORF">FNK824_LOCUS4345</name>
    <name evidence="4" type="ORF">JXQ802_LOCUS23055</name>
    <name evidence="2" type="ORF">PYM288_LOCUS5650</name>
    <name evidence="3" type="ORF">SEV965_LOCUS8480</name>
</gene>
<keyword evidence="7" id="KW-1185">Reference proteome</keyword>
<reference evidence="2" key="1">
    <citation type="submission" date="2021-02" db="EMBL/GenBank/DDBJ databases">
        <authorList>
            <person name="Nowell W R."/>
        </authorList>
    </citation>
    <scope>NUCLEOTIDE SEQUENCE</scope>
</reference>
<feature type="region of interest" description="Disordered" evidence="1">
    <location>
        <begin position="21"/>
        <end position="47"/>
    </location>
</feature>
<evidence type="ECO:0000313" key="6">
    <source>
        <dbReference type="Proteomes" id="UP000663854"/>
    </source>
</evidence>
<dbReference type="Proteomes" id="UP000663874">
    <property type="component" value="Unassembled WGS sequence"/>
</dbReference>
<evidence type="ECO:0000313" key="7">
    <source>
        <dbReference type="Proteomes" id="UP000663870"/>
    </source>
</evidence>
<dbReference type="EMBL" id="CAJNOL010000715">
    <property type="protein sequence ID" value="CAF1175672.1"/>
    <property type="molecule type" value="Genomic_DNA"/>
</dbReference>
<accession>A0A813UEG9</accession>
<name>A0A813UEG9_9BILA</name>
<evidence type="ECO:0000313" key="5">
    <source>
        <dbReference type="EMBL" id="CAF3619754.1"/>
    </source>
</evidence>
<feature type="compositionally biased region" description="Low complexity" evidence="1">
    <location>
        <begin position="34"/>
        <end position="47"/>
    </location>
</feature>
<dbReference type="EMBL" id="CAJNOH010000059">
    <property type="protein sequence ID" value="CAF0822313.1"/>
    <property type="molecule type" value="Genomic_DNA"/>
</dbReference>
<organism evidence="2 6">
    <name type="scientific">Rotaria sordida</name>
    <dbReference type="NCBI Taxonomy" id="392033"/>
    <lineage>
        <taxon>Eukaryota</taxon>
        <taxon>Metazoa</taxon>
        <taxon>Spiralia</taxon>
        <taxon>Gnathifera</taxon>
        <taxon>Rotifera</taxon>
        <taxon>Eurotatoria</taxon>
        <taxon>Bdelloidea</taxon>
        <taxon>Philodinida</taxon>
        <taxon>Philodinidae</taxon>
        <taxon>Rotaria</taxon>
    </lineage>
</organism>